<reference evidence="2 3" key="1">
    <citation type="submission" date="2014-09" db="EMBL/GenBank/DDBJ databases">
        <authorList>
            <person name="Magalhaes I.L.F."/>
            <person name="Oliveira U."/>
            <person name="Santos F.R."/>
            <person name="Vidigal T.H.D.A."/>
            <person name="Brescovit A.D."/>
            <person name="Santos A.J."/>
        </authorList>
    </citation>
    <scope>NUCLEOTIDE SEQUENCE [LARGE SCALE GENOMIC DNA]</scope>
</reference>
<protein>
    <submittedName>
        <fullName evidence="2">Uncharacterized protein</fullName>
    </submittedName>
</protein>
<evidence type="ECO:0000256" key="1">
    <source>
        <dbReference type="SAM" id="Phobius"/>
    </source>
</evidence>
<keyword evidence="1" id="KW-0812">Transmembrane</keyword>
<evidence type="ECO:0000313" key="2">
    <source>
        <dbReference type="EMBL" id="CEH17601.1"/>
    </source>
</evidence>
<proteinExistence type="predicted"/>
<sequence>MCINWFEPHASTRITNGKCSRQLLGNSGFFSSPGAFLAIVHAWVFTEAWIHAWQHISRMAASCAE</sequence>
<keyword evidence="3" id="KW-1185">Reference proteome</keyword>
<name>A0A0P1BPK4_9BASI</name>
<evidence type="ECO:0000313" key="3">
    <source>
        <dbReference type="Proteomes" id="UP000054845"/>
    </source>
</evidence>
<dbReference type="Proteomes" id="UP000054845">
    <property type="component" value="Unassembled WGS sequence"/>
</dbReference>
<keyword evidence="1" id="KW-1133">Transmembrane helix</keyword>
<dbReference type="EMBL" id="CCYA01000265">
    <property type="protein sequence ID" value="CEH17601.1"/>
    <property type="molecule type" value="Genomic_DNA"/>
</dbReference>
<feature type="transmembrane region" description="Helical" evidence="1">
    <location>
        <begin position="30"/>
        <end position="50"/>
    </location>
</feature>
<keyword evidence="1" id="KW-0472">Membrane</keyword>
<accession>A0A0P1BPK4</accession>
<organism evidence="2 3">
    <name type="scientific">Ceraceosorus bombacis</name>
    <dbReference type="NCBI Taxonomy" id="401625"/>
    <lineage>
        <taxon>Eukaryota</taxon>
        <taxon>Fungi</taxon>
        <taxon>Dikarya</taxon>
        <taxon>Basidiomycota</taxon>
        <taxon>Ustilaginomycotina</taxon>
        <taxon>Exobasidiomycetes</taxon>
        <taxon>Ceraceosorales</taxon>
        <taxon>Ceraceosoraceae</taxon>
        <taxon>Ceraceosorus</taxon>
    </lineage>
</organism>
<dbReference type="OrthoDB" id="431034at2759"/>
<dbReference type="AlphaFoldDB" id="A0A0P1BPK4"/>